<feature type="transmembrane region" description="Helical" evidence="1">
    <location>
        <begin position="132"/>
        <end position="149"/>
    </location>
</feature>
<sequence length="222" mass="25670">CCGYNLKKSVEELLMISSNTLEKGKAVGYDDMRKSAGKGSKMEKFPYEDCYPNSLSSVRFYFSPRPIPVYGRSCMIPGAWGVLMYVMPLCWLACTKEKRGMYKHTNLCADTPILLHVRGSTIIKRLEKQMKNLLQCWLNQGCFMFYLFWLYNLDFLSVIALRYLKLVIGADGEDRKQGKKRRLVLKLLENESIKWTESEDNPGTIYIQLDQVNPKKLSFAKK</sequence>
<evidence type="ECO:0000256" key="1">
    <source>
        <dbReference type="SAM" id="Phobius"/>
    </source>
</evidence>
<dbReference type="EMBL" id="AMZH03000247">
    <property type="protein sequence ID" value="RRT84715.1"/>
    <property type="molecule type" value="Genomic_DNA"/>
</dbReference>
<gene>
    <name evidence="2" type="ORF">B296_00013558</name>
</gene>
<dbReference type="AlphaFoldDB" id="A0A427B8B3"/>
<evidence type="ECO:0000313" key="2">
    <source>
        <dbReference type="EMBL" id="RRT84715.1"/>
    </source>
</evidence>
<accession>A0A427B8B3</accession>
<keyword evidence="1" id="KW-0812">Transmembrane</keyword>
<dbReference type="PANTHER" id="PTHR47872:SF1">
    <property type="entry name" value="NUCLEAR RNA EXPORT FACTOR SDE5-RELATED"/>
    <property type="match status" value="1"/>
</dbReference>
<keyword evidence="1" id="KW-1133">Transmembrane helix</keyword>
<keyword evidence="1" id="KW-0472">Membrane</keyword>
<dbReference type="PANTHER" id="PTHR47872">
    <property type="entry name" value="NUCLEAR RNA EXPORT FACTOR SDE5-RELATED"/>
    <property type="match status" value="1"/>
</dbReference>
<organism evidence="2 3">
    <name type="scientific">Ensete ventricosum</name>
    <name type="common">Abyssinian banana</name>
    <name type="synonym">Musa ensete</name>
    <dbReference type="NCBI Taxonomy" id="4639"/>
    <lineage>
        <taxon>Eukaryota</taxon>
        <taxon>Viridiplantae</taxon>
        <taxon>Streptophyta</taxon>
        <taxon>Embryophyta</taxon>
        <taxon>Tracheophyta</taxon>
        <taxon>Spermatophyta</taxon>
        <taxon>Magnoliopsida</taxon>
        <taxon>Liliopsida</taxon>
        <taxon>Zingiberales</taxon>
        <taxon>Musaceae</taxon>
        <taxon>Ensete</taxon>
    </lineage>
</organism>
<comment type="caution">
    <text evidence="2">The sequence shown here is derived from an EMBL/GenBank/DDBJ whole genome shotgun (WGS) entry which is preliminary data.</text>
</comment>
<feature type="transmembrane region" description="Helical" evidence="1">
    <location>
        <begin position="69"/>
        <end position="94"/>
    </location>
</feature>
<reference evidence="2 3" key="1">
    <citation type="journal article" date="2014" name="Agronomy (Basel)">
        <title>A Draft Genome Sequence for Ensete ventricosum, the Drought-Tolerant Tree Against Hunger.</title>
        <authorList>
            <person name="Harrison J."/>
            <person name="Moore K.A."/>
            <person name="Paszkiewicz K."/>
            <person name="Jones T."/>
            <person name="Grant M."/>
            <person name="Ambacheew D."/>
            <person name="Muzemil S."/>
            <person name="Studholme D.J."/>
        </authorList>
    </citation>
    <scope>NUCLEOTIDE SEQUENCE [LARGE SCALE GENOMIC DNA]</scope>
</reference>
<feature type="non-terminal residue" evidence="2">
    <location>
        <position position="1"/>
    </location>
</feature>
<name>A0A427B8B3_ENSVE</name>
<proteinExistence type="predicted"/>
<dbReference type="Proteomes" id="UP000287651">
    <property type="component" value="Unassembled WGS sequence"/>
</dbReference>
<protein>
    <submittedName>
        <fullName evidence="2">Uncharacterized protein</fullName>
    </submittedName>
</protein>
<evidence type="ECO:0000313" key="3">
    <source>
        <dbReference type="Proteomes" id="UP000287651"/>
    </source>
</evidence>